<accession>A0ABX2ZSM8</accession>
<gene>
    <name evidence="1" type="ORF">BED47_17810</name>
</gene>
<dbReference type="RefSeq" id="WP_069032975.1">
    <property type="nucleotide sequence ID" value="NZ_MDKC01000005.1"/>
</dbReference>
<reference evidence="1 2" key="1">
    <citation type="submission" date="2016-07" db="EMBL/GenBank/DDBJ databases">
        <authorList>
            <person name="Townsley L."/>
            <person name="Shank E.A."/>
        </authorList>
    </citation>
    <scope>NUCLEOTIDE SEQUENCE [LARGE SCALE GENOMIC DNA]</scope>
    <source>
        <strain evidence="1 2">CH01</strain>
    </source>
</reference>
<dbReference type="InterPro" id="IPR036291">
    <property type="entry name" value="NAD(P)-bd_dom_sf"/>
</dbReference>
<protein>
    <recommendedName>
        <fullName evidence="3">NAD-dependent epimerase/dehydratase domain-containing protein</fullName>
    </recommendedName>
</protein>
<sequence length="268" mass="30766">MKKCAVIGSSGFIGYELVCQLMEYNDVSAVVMEKGNESDLISEEKIFSIGRNARVIFLDEEQFLSENEQYDTIFICHFYDELKLKGSINSIEFTEKLFNKIIGKSKDIIFLLSTKKELADLERTVNELSKNIDCNITYIEIPSLYGPWEPSAGLVHELIVQDLGKRNVSIKNVYGSNEILFVEDVGKAIRIISEKELKEHKYIITAKQSMFLPEDGNFTGLQNMIDGIKFTQMRNYIDATPFVIINTTSFEDGIQKQKQQIQQHFHLY</sequence>
<dbReference type="EMBL" id="MDKC01000005">
    <property type="protein sequence ID" value="ODG92776.1"/>
    <property type="molecule type" value="Genomic_DNA"/>
</dbReference>
<dbReference type="SUPFAM" id="SSF51735">
    <property type="entry name" value="NAD(P)-binding Rossmann-fold domains"/>
    <property type="match status" value="1"/>
</dbReference>
<dbReference type="Gene3D" id="3.40.50.720">
    <property type="entry name" value="NAD(P)-binding Rossmann-like Domain"/>
    <property type="match status" value="1"/>
</dbReference>
<comment type="caution">
    <text evidence="1">The sequence shown here is derived from an EMBL/GenBank/DDBJ whole genome shotgun (WGS) entry which is preliminary data.</text>
</comment>
<evidence type="ECO:0000313" key="2">
    <source>
        <dbReference type="Proteomes" id="UP000094580"/>
    </source>
</evidence>
<proteinExistence type="predicted"/>
<name>A0ABX2ZSM8_9BACI</name>
<dbReference type="Proteomes" id="UP000094580">
    <property type="component" value="Unassembled WGS sequence"/>
</dbReference>
<organism evidence="1 2">
    <name type="scientific">Gottfriedia luciferensis</name>
    <dbReference type="NCBI Taxonomy" id="178774"/>
    <lineage>
        <taxon>Bacteria</taxon>
        <taxon>Bacillati</taxon>
        <taxon>Bacillota</taxon>
        <taxon>Bacilli</taxon>
        <taxon>Bacillales</taxon>
        <taxon>Bacillaceae</taxon>
        <taxon>Gottfriedia</taxon>
    </lineage>
</organism>
<keyword evidence="2" id="KW-1185">Reference proteome</keyword>
<evidence type="ECO:0000313" key="1">
    <source>
        <dbReference type="EMBL" id="ODG92776.1"/>
    </source>
</evidence>
<evidence type="ECO:0008006" key="3">
    <source>
        <dbReference type="Google" id="ProtNLM"/>
    </source>
</evidence>